<dbReference type="RefSeq" id="WP_016473877.1">
    <property type="nucleotide sequence ID" value="NZ_KE150480.1"/>
</dbReference>
<name>S3BNB3_9BURK</name>
<evidence type="ECO:0000259" key="4">
    <source>
        <dbReference type="Pfam" id="PF20629"/>
    </source>
</evidence>
<evidence type="ECO:0000256" key="2">
    <source>
        <dbReference type="ARBA" id="ARBA00023239"/>
    </source>
</evidence>
<feature type="domain" description="D-galactarate/Altronate dehydratase second" evidence="3">
    <location>
        <begin position="5"/>
        <end position="138"/>
    </location>
</feature>
<dbReference type="GeneID" id="64061665"/>
<comment type="similarity">
    <text evidence="1">Belongs to the UxaA family.</text>
</comment>
<dbReference type="EMBL" id="ATCF01000008">
    <property type="protein sequence ID" value="EPE00861.1"/>
    <property type="molecule type" value="Genomic_DNA"/>
</dbReference>
<dbReference type="HOGENOM" id="CLU_029189_1_0_4"/>
<proteinExistence type="inferred from homology"/>
<comment type="caution">
    <text evidence="5">The sequence shown here is derived from an EMBL/GenBank/DDBJ whole genome shotgun (WGS) entry which is preliminary data.</text>
</comment>
<dbReference type="Pfam" id="PF20629">
    <property type="entry name" value="GD_AH_C"/>
    <property type="match status" value="1"/>
</dbReference>
<feature type="domain" description="D-galactarate/Altronate dehydratase C-terminal" evidence="4">
    <location>
        <begin position="148"/>
        <end position="390"/>
    </location>
</feature>
<evidence type="ECO:0000259" key="3">
    <source>
        <dbReference type="Pfam" id="PF04295"/>
    </source>
</evidence>
<keyword evidence="2" id="KW-0456">Lyase</keyword>
<dbReference type="GO" id="GO:0016829">
    <property type="term" value="F:lyase activity"/>
    <property type="evidence" value="ECO:0007669"/>
    <property type="project" value="UniProtKB-KW"/>
</dbReference>
<keyword evidence="6" id="KW-1185">Reference proteome</keyword>
<evidence type="ECO:0000313" key="5">
    <source>
        <dbReference type="EMBL" id="EPE00861.1"/>
    </source>
</evidence>
<reference evidence="5 6" key="1">
    <citation type="submission" date="2013-04" db="EMBL/GenBank/DDBJ databases">
        <title>The Genome Sequence of Sutterella wadsworthensis HGA0223.</title>
        <authorList>
            <consortium name="The Broad Institute Genomics Platform"/>
            <person name="Earl A."/>
            <person name="Ward D."/>
            <person name="Feldgarden M."/>
            <person name="Gevers D."/>
            <person name="Schmidt T.M."/>
            <person name="Dover J."/>
            <person name="Dai D."/>
            <person name="Walker B."/>
            <person name="Young S."/>
            <person name="Zeng Q."/>
            <person name="Gargeya S."/>
            <person name="Fitzgerald M."/>
            <person name="Haas B."/>
            <person name="Abouelleil A."/>
            <person name="Allen A.W."/>
            <person name="Alvarado L."/>
            <person name="Arachchi H.M."/>
            <person name="Berlin A.M."/>
            <person name="Chapman S.B."/>
            <person name="Gainer-Dewar J."/>
            <person name="Goldberg J."/>
            <person name="Griggs A."/>
            <person name="Gujja S."/>
            <person name="Hansen M."/>
            <person name="Howarth C."/>
            <person name="Imamovic A."/>
            <person name="Ireland A."/>
            <person name="Larimer J."/>
            <person name="McCowan C."/>
            <person name="Murphy C."/>
            <person name="Pearson M."/>
            <person name="Poon T.W."/>
            <person name="Priest M."/>
            <person name="Roberts A."/>
            <person name="Saif S."/>
            <person name="Shea T."/>
            <person name="Sisk P."/>
            <person name="Sykes S."/>
            <person name="Wortman J."/>
            <person name="Nusbaum C."/>
            <person name="Birren B."/>
        </authorList>
    </citation>
    <scope>NUCLEOTIDE SEQUENCE [LARGE SCALE GENOMIC DNA]</scope>
    <source>
        <strain evidence="5 6">HGA0223</strain>
    </source>
</reference>
<dbReference type="InterPro" id="IPR048332">
    <property type="entry name" value="GD_AH_C"/>
</dbReference>
<dbReference type="PANTHER" id="PTHR30536">
    <property type="entry name" value="ALTRONATE/GALACTARATE DEHYDRATASE"/>
    <property type="match status" value="1"/>
</dbReference>
<sequence length="401" mass="43177">MDFYGYMRPNGKAGARNYVLLLPVNRSLNFIASNVERMTRNTRHFEIPAETGRTEVDREVIARTLIGLMNNANVGGIVLLAVKSGAGSAYKNMCAERFEEEARKTGKPLRIVYLTNVGGSYNMLGETLRLTREVLLEVSDFRRENCPLSALTLGVKCGTSDATSGIAGNPCVGAAFDQLIRAGGTAFFSETTEIIGAEDLVAKRAVNESVAKKILSAARHWEDKAKATGEDIRKINPIPANIAAGISSLEEKSLGAIAKSGTSPIQDVLKYAEMPKGSGLYFVDSWMSSLSLPLCLTACGATIMLYQMGGGKIAQHPMMPSINPTVVSPFLYLTGNAVAYSRAPDNFDFDASSIMTEGASIPEMGTKLLEHLSAIASGTMTKMETLNYAEQLELYMEGPVL</sequence>
<dbReference type="InterPro" id="IPR007392">
    <property type="entry name" value="GD_AH_second"/>
</dbReference>
<organism evidence="5 6">
    <name type="scientific">Sutterella wadsworthensis HGA0223</name>
    <dbReference type="NCBI Taxonomy" id="1203554"/>
    <lineage>
        <taxon>Bacteria</taxon>
        <taxon>Pseudomonadati</taxon>
        <taxon>Pseudomonadota</taxon>
        <taxon>Betaproteobacteria</taxon>
        <taxon>Burkholderiales</taxon>
        <taxon>Sutterellaceae</taxon>
        <taxon>Sutterella</taxon>
    </lineage>
</organism>
<evidence type="ECO:0000313" key="6">
    <source>
        <dbReference type="Proteomes" id="UP000014400"/>
    </source>
</evidence>
<dbReference type="InterPro" id="IPR052172">
    <property type="entry name" value="UxaA_altronate/galactarate_dh"/>
</dbReference>
<dbReference type="PANTHER" id="PTHR30536:SF5">
    <property type="entry name" value="ALTRONATE DEHYDRATASE"/>
    <property type="match status" value="1"/>
</dbReference>
<dbReference type="AlphaFoldDB" id="S3BNB3"/>
<accession>S3BNB3</accession>
<dbReference type="Proteomes" id="UP000014400">
    <property type="component" value="Unassembled WGS sequence"/>
</dbReference>
<evidence type="ECO:0000256" key="1">
    <source>
        <dbReference type="ARBA" id="ARBA00010986"/>
    </source>
</evidence>
<dbReference type="PATRIC" id="fig|1203554.3.peg.481"/>
<dbReference type="GO" id="GO:0019698">
    <property type="term" value="P:D-galacturonate catabolic process"/>
    <property type="evidence" value="ECO:0007669"/>
    <property type="project" value="TreeGrafter"/>
</dbReference>
<gene>
    <name evidence="5" type="ORF">HMPREF1476_00497</name>
</gene>
<dbReference type="eggNOG" id="COG2721">
    <property type="taxonomic scope" value="Bacteria"/>
</dbReference>
<dbReference type="STRING" id="1203554.HMPREF1476_00497"/>
<protein>
    <submittedName>
        <fullName evidence="5">Uncharacterized protein</fullName>
    </submittedName>
</protein>
<dbReference type="Pfam" id="PF04295">
    <property type="entry name" value="GD_AH_second"/>
    <property type="match status" value="1"/>
</dbReference>